<evidence type="ECO:0000259" key="1">
    <source>
        <dbReference type="PROSITE" id="PS50994"/>
    </source>
</evidence>
<dbReference type="InterPro" id="IPR001584">
    <property type="entry name" value="Integrase_cat-core"/>
</dbReference>
<accession>A0A3S0K708</accession>
<dbReference type="EMBL" id="RXNU01000016">
    <property type="protein sequence ID" value="RTR37021.1"/>
    <property type="molecule type" value="Genomic_DNA"/>
</dbReference>
<dbReference type="OrthoDB" id="9803878at2"/>
<dbReference type="SUPFAM" id="SSF53098">
    <property type="entry name" value="Ribonuclease H-like"/>
    <property type="match status" value="1"/>
</dbReference>
<protein>
    <submittedName>
        <fullName evidence="2">Transposase</fullName>
    </submittedName>
</protein>
<dbReference type="PROSITE" id="PS50994">
    <property type="entry name" value="INTEGRASE"/>
    <property type="match status" value="1"/>
</dbReference>
<keyword evidence="3" id="KW-1185">Reference proteome</keyword>
<dbReference type="Proteomes" id="UP000267448">
    <property type="component" value="Unassembled WGS sequence"/>
</dbReference>
<reference evidence="2 3" key="1">
    <citation type="submission" date="2018-12" db="EMBL/GenBank/DDBJ databases">
        <authorList>
            <person name="Yu L."/>
        </authorList>
    </citation>
    <scope>NUCLEOTIDE SEQUENCE [LARGE SCALE GENOMIC DNA]</scope>
    <source>
        <strain evidence="2 3">HAW-EB2</strain>
    </source>
</reference>
<gene>
    <name evidence="2" type="ORF">EKG38_21280</name>
</gene>
<dbReference type="InterPro" id="IPR009057">
    <property type="entry name" value="Homeodomain-like_sf"/>
</dbReference>
<feature type="domain" description="Integrase catalytic" evidence="1">
    <location>
        <begin position="157"/>
        <end position="333"/>
    </location>
</feature>
<dbReference type="AlphaFoldDB" id="A0A3S0K708"/>
<organism evidence="2 3">
    <name type="scientific">Shewanella canadensis</name>
    <dbReference type="NCBI Taxonomy" id="271096"/>
    <lineage>
        <taxon>Bacteria</taxon>
        <taxon>Pseudomonadati</taxon>
        <taxon>Pseudomonadota</taxon>
        <taxon>Gammaproteobacteria</taxon>
        <taxon>Alteromonadales</taxon>
        <taxon>Shewanellaceae</taxon>
        <taxon>Shewanella</taxon>
    </lineage>
</organism>
<dbReference type="GO" id="GO:0003676">
    <property type="term" value="F:nucleic acid binding"/>
    <property type="evidence" value="ECO:0007669"/>
    <property type="project" value="InterPro"/>
</dbReference>
<dbReference type="RefSeq" id="WP_126522943.1">
    <property type="nucleotide sequence ID" value="NZ_RXNU01000016.1"/>
</dbReference>
<dbReference type="SUPFAM" id="SSF46689">
    <property type="entry name" value="Homeodomain-like"/>
    <property type="match status" value="1"/>
</dbReference>
<dbReference type="InterPro" id="IPR012337">
    <property type="entry name" value="RNaseH-like_sf"/>
</dbReference>
<dbReference type="Pfam" id="PF13551">
    <property type="entry name" value="HTH_29"/>
    <property type="match status" value="1"/>
</dbReference>
<proteinExistence type="predicted"/>
<sequence length="337" mass="38531">MYSNHNEIRSKLALLQLAKELGSISKACDMMGYSRDSYYRFKKQYENAGEQGLHNLSRKKSTLKNRVSQEVEEQVIEIALDYPNYGQAKVAELLTARGCTISPSGVRTIWLRHNLETKHNRFIALNSRLRQQNELNFNAQHQIEKSCKLQQEEGSLDCQSPGDICVQDTFKVGNIPELGTIYQHTCMDAYSQYTHAQVSLDKDSGLASDFLRTQVLPWYKGQGIPINSILTDRGAEFSGKHSKPFQTLLQETSINHIQKRAYNGPIVNGIAARFHSLAHSEFYAPFLKNNKVSNIETLNDNLQKWLKRYNHQYAIAGRYTLGKTAIEVIELSRHLYR</sequence>
<evidence type="ECO:0000313" key="2">
    <source>
        <dbReference type="EMBL" id="RTR37021.1"/>
    </source>
</evidence>
<name>A0A3S0K708_9GAMM</name>
<dbReference type="InterPro" id="IPR036397">
    <property type="entry name" value="RNaseH_sf"/>
</dbReference>
<dbReference type="Gene3D" id="3.30.420.10">
    <property type="entry name" value="Ribonuclease H-like superfamily/Ribonuclease H"/>
    <property type="match status" value="1"/>
</dbReference>
<dbReference type="GO" id="GO:0015074">
    <property type="term" value="P:DNA integration"/>
    <property type="evidence" value="ECO:0007669"/>
    <property type="project" value="InterPro"/>
</dbReference>
<comment type="caution">
    <text evidence="2">The sequence shown here is derived from an EMBL/GenBank/DDBJ whole genome shotgun (WGS) entry which is preliminary data.</text>
</comment>
<evidence type="ECO:0000313" key="3">
    <source>
        <dbReference type="Proteomes" id="UP000267448"/>
    </source>
</evidence>